<evidence type="ECO:0000313" key="2">
    <source>
        <dbReference type="EMBL" id="MET3527175.1"/>
    </source>
</evidence>
<dbReference type="RefSeq" id="WP_354297675.1">
    <property type="nucleotide sequence ID" value="NZ_JBEPLU010000001.1"/>
</dbReference>
<dbReference type="NCBIfam" id="NF041065">
    <property type="entry name" value="DpdH"/>
    <property type="match status" value="1"/>
</dbReference>
<comment type="caution">
    <text evidence="2">The sequence shown here is derived from an EMBL/GenBank/DDBJ whole genome shotgun (WGS) entry which is preliminary data.</text>
</comment>
<name>A0ABV2EJI7_9CAUL</name>
<evidence type="ECO:0000313" key="3">
    <source>
        <dbReference type="Proteomes" id="UP001549110"/>
    </source>
</evidence>
<reference evidence="2 3" key="1">
    <citation type="submission" date="2024-06" db="EMBL/GenBank/DDBJ databases">
        <title>Genomic Encyclopedia of Type Strains, Phase IV (KMG-IV): sequencing the most valuable type-strain genomes for metagenomic binning, comparative biology and taxonomic classification.</title>
        <authorList>
            <person name="Goeker M."/>
        </authorList>
    </citation>
    <scope>NUCLEOTIDE SEQUENCE [LARGE SCALE GENOMIC DNA]</scope>
    <source>
        <strain evidence="2 3">DSM 17809</strain>
    </source>
</reference>
<protein>
    <recommendedName>
        <fullName evidence="4">ATP-binding protein</fullName>
    </recommendedName>
</protein>
<keyword evidence="3" id="KW-1185">Reference proteome</keyword>
<feature type="region of interest" description="Disordered" evidence="1">
    <location>
        <begin position="585"/>
        <end position="609"/>
    </location>
</feature>
<dbReference type="EMBL" id="JBEPLU010000001">
    <property type="protein sequence ID" value="MET3527175.1"/>
    <property type="molecule type" value="Genomic_DNA"/>
</dbReference>
<organism evidence="2 3">
    <name type="scientific">Phenylobacterium koreense</name>
    <dbReference type="NCBI Taxonomy" id="266125"/>
    <lineage>
        <taxon>Bacteria</taxon>
        <taxon>Pseudomonadati</taxon>
        <taxon>Pseudomonadota</taxon>
        <taxon>Alphaproteobacteria</taxon>
        <taxon>Caulobacterales</taxon>
        <taxon>Caulobacteraceae</taxon>
        <taxon>Phenylobacterium</taxon>
    </lineage>
</organism>
<accession>A0ABV2EJI7</accession>
<proteinExistence type="predicted"/>
<dbReference type="Proteomes" id="UP001549110">
    <property type="component" value="Unassembled WGS sequence"/>
</dbReference>
<sequence length="1042" mass="112773">MLQNYWPKEAQVNACIKNEAETADVAVLLAVHQPSALTTIDVGSGAATPVSEDDLLEAFLTDNVPGGTLLFPITGASGAGKSHIIRWLDAQLQRSAKREQLHIIRIPKSASLRTVVELILEPLKDNPRYKDATEDLKRAVAEVDVGTAAVTFRAHLENALAEIRKKLEVEVQQHPERAAALRPKIGHARDLPKLFSDPALSQHFIDTVLSRVVSRALRGRSETDEEEDDQTQFTTDDLVLPPTVNLADASMPVRQYYTTVIASSDRARVAPAVEILNQAIDPAIGNVFQLQQSTGGITLQDIILAVRKTLLDEGKDLVLLVEDFAALSGIQDVLLKVCIQEGERDGQRVRATMRTAIALTDGVLSFRETIYTRAQREWVVGGRALSDDEIRTSAVEMVGAYLNAARWGDDALKRKFAGSEGRPSSAWLESWRDEDDDDAQGMLRAFGSSNAGHPLFPFNRAAIAAMVDAHLVKNGQLVLNPRKVINSILRNTLLLRGDYTTNAFPSADQRAVLPNAWLAGWVRRAGQSEANRRRLGPLLAIWGGNPTTEEGIANVAPGIFTGFGLPTPADLANITFVPPAQPIAPVAPTKPSAPSAERAPSPVTPEPSAPDPWFAEQQAKLEAWTGGTPLGQAEANAIRSALAGMIKDAINWPALRLRPQPIRPGAIHIANAKGNTPAKRVIQVCESHEDSDGRIRAGMLGALRFARNQQRWTYDQAADDYVAATNLVDRLIAQLTPMLLDEANRQINAIARGLVTQARIAGLAPPVKLSNVQTALSAAFSPLPAMENQAFDDGWEKVRASVWAETGGVAARKTLQDDLRDLLGAFQGAGSVLFGLDGVRLLDALAAGDKDDESETSLPDELGAETRGYLNPLNAKRLWAQIQGVIAKLRTFRTELSDYIDADFDKTAFIAELEAVASLLSSTGNWTRSDISLKEFERRLVDFRATPIIDLVKKASLVDEANAEQLPKVLNALGALDLSSVERTVSFLSMVDQIITGAEQTVDRVYSNHEQANPGKIAGEIDALLTALADEGSPAVVEGAIQ</sequence>
<evidence type="ECO:0000256" key="1">
    <source>
        <dbReference type="SAM" id="MobiDB-lite"/>
    </source>
</evidence>
<gene>
    <name evidence="2" type="ORF">ABID41_002270</name>
</gene>
<feature type="compositionally biased region" description="Low complexity" evidence="1">
    <location>
        <begin position="585"/>
        <end position="601"/>
    </location>
</feature>
<evidence type="ECO:0008006" key="4">
    <source>
        <dbReference type="Google" id="ProtNLM"/>
    </source>
</evidence>